<name>A0A6J7HDY9_9ZZZZ</name>
<sequence>MTSSLHPSVPVTDDAALTERWRGLLDLGGSPSRRSLVLAWLRRDGTMAPLLIPVDDVPVEPDRVALGHLVEMHSAVAEAEHVEPAELHLALCLERRGPAGVGPDHHAWATAVEAILRGRDGLDCSLHIADGRDCVPVLPRPSWPVS</sequence>
<proteinExistence type="predicted"/>
<dbReference type="AlphaFoldDB" id="A0A6J7HDY9"/>
<gene>
    <name evidence="1" type="ORF">UFOPK3609_01100</name>
</gene>
<organism evidence="1">
    <name type="scientific">freshwater metagenome</name>
    <dbReference type="NCBI Taxonomy" id="449393"/>
    <lineage>
        <taxon>unclassified sequences</taxon>
        <taxon>metagenomes</taxon>
        <taxon>ecological metagenomes</taxon>
    </lineage>
</organism>
<protein>
    <submittedName>
        <fullName evidence="1">Unannotated protein</fullName>
    </submittedName>
</protein>
<accession>A0A6J7HDY9</accession>
<dbReference type="EMBL" id="CAFBMQ010000166">
    <property type="protein sequence ID" value="CAB4915153.1"/>
    <property type="molecule type" value="Genomic_DNA"/>
</dbReference>
<reference evidence="1" key="1">
    <citation type="submission" date="2020-05" db="EMBL/GenBank/DDBJ databases">
        <authorList>
            <person name="Chiriac C."/>
            <person name="Salcher M."/>
            <person name="Ghai R."/>
            <person name="Kavagutti S V."/>
        </authorList>
    </citation>
    <scope>NUCLEOTIDE SEQUENCE</scope>
</reference>
<evidence type="ECO:0000313" key="1">
    <source>
        <dbReference type="EMBL" id="CAB4915153.1"/>
    </source>
</evidence>